<dbReference type="InterPro" id="IPR050490">
    <property type="entry name" value="Bact_solute-bd_prot1"/>
</dbReference>
<reference evidence="1" key="1">
    <citation type="submission" date="2023-06" db="EMBL/GenBank/DDBJ databases">
        <title>MT1 and MT2 Draft Genomes of Novel Species.</title>
        <authorList>
            <person name="Venkateswaran K."/>
        </authorList>
    </citation>
    <scope>NUCLEOTIDE SEQUENCE</scope>
    <source>
        <strain evidence="1">F6_8S_P_1B</strain>
    </source>
</reference>
<proteinExistence type="predicted"/>
<dbReference type="EMBL" id="JAROCF010000001">
    <property type="protein sequence ID" value="MDN4612831.1"/>
    <property type="molecule type" value="Genomic_DNA"/>
</dbReference>
<dbReference type="PANTHER" id="PTHR43649">
    <property type="entry name" value="ARABINOSE-BINDING PROTEIN-RELATED"/>
    <property type="match status" value="1"/>
</dbReference>
<sequence>MALGTGLLAVALALTGCTGGGGGSTGDTKPVSQADIDKAMKTPTTLTFWTWVPDIKNEVALFEKKYPAIKVNVENVGQGAPHYQKLRTALKAGKGAPDVAQVEFQYISSFTVTDSLLNLAPYGASDLGDQYVPWVWNQVKQGDAVYAIPQDSGPMGNLYREDILAKAGVTTPPKTWDEYAADAKTVKEKTGVFMSNLASGQAGQMLGLLWQAGVKPFGYDGKKGVTVDVNSAEAKKVAAYWQDLVQKGYVSTDPDFTDSWYQGLANGKYAGWLTAAWAPVFLQGTAAKTSGLWRAAELPQTPGAKPASGNWGGSSDAVLKTTKNPIAAYELAKFINNDAESTLMFANKQFLFPTSTATLKDPQFVDQQAPFYGGQKVNELFAGISTTVDTKFEWLPYMDYAYSSYTETVGKALSAKGDLSAGLDAWQQALVKYGTQQGFSVNK</sequence>
<dbReference type="PANTHER" id="PTHR43649:SF14">
    <property type="entry name" value="BLR3389 PROTEIN"/>
    <property type="match status" value="1"/>
</dbReference>
<organism evidence="1 2">
    <name type="scientific">Leifsonia williamsii</name>
    <dbReference type="NCBI Taxonomy" id="3035919"/>
    <lineage>
        <taxon>Bacteria</taxon>
        <taxon>Bacillati</taxon>
        <taxon>Actinomycetota</taxon>
        <taxon>Actinomycetes</taxon>
        <taxon>Micrococcales</taxon>
        <taxon>Microbacteriaceae</taxon>
        <taxon>Leifsonia</taxon>
    </lineage>
</organism>
<comment type="caution">
    <text evidence="1">The sequence shown here is derived from an EMBL/GenBank/DDBJ whole genome shotgun (WGS) entry which is preliminary data.</text>
</comment>
<dbReference type="Proteomes" id="UP001174208">
    <property type="component" value="Unassembled WGS sequence"/>
</dbReference>
<dbReference type="Pfam" id="PF01547">
    <property type="entry name" value="SBP_bac_1"/>
    <property type="match status" value="1"/>
</dbReference>
<dbReference type="RefSeq" id="WP_301230548.1">
    <property type="nucleotide sequence ID" value="NZ_JAROCF010000001.1"/>
</dbReference>
<keyword evidence="2" id="KW-1185">Reference proteome</keyword>
<protein>
    <submittedName>
        <fullName evidence="1">Extracellular solute-binding protein</fullName>
    </submittedName>
</protein>
<evidence type="ECO:0000313" key="1">
    <source>
        <dbReference type="EMBL" id="MDN4612831.1"/>
    </source>
</evidence>
<dbReference type="Gene3D" id="3.40.190.10">
    <property type="entry name" value="Periplasmic binding protein-like II"/>
    <property type="match status" value="3"/>
</dbReference>
<dbReference type="InterPro" id="IPR006059">
    <property type="entry name" value="SBP"/>
</dbReference>
<dbReference type="SUPFAM" id="SSF53850">
    <property type="entry name" value="Periplasmic binding protein-like II"/>
    <property type="match status" value="1"/>
</dbReference>
<evidence type="ECO:0000313" key="2">
    <source>
        <dbReference type="Proteomes" id="UP001174208"/>
    </source>
</evidence>
<accession>A0ABT8K5V4</accession>
<gene>
    <name evidence="1" type="ORF">P5G50_00085</name>
</gene>
<name>A0ABT8K5V4_9MICO</name>